<dbReference type="SUPFAM" id="SSF48452">
    <property type="entry name" value="TPR-like"/>
    <property type="match status" value="1"/>
</dbReference>
<keyword evidence="10" id="KW-1185">Reference proteome</keyword>
<dbReference type="HOGENOM" id="CLU_015553_1_4_0"/>
<dbReference type="InterPro" id="IPR033985">
    <property type="entry name" value="SusD-like_N"/>
</dbReference>
<feature type="chain" id="PRO_5004795147" evidence="6">
    <location>
        <begin position="18"/>
        <end position="503"/>
    </location>
</feature>
<evidence type="ECO:0000313" key="10">
    <source>
        <dbReference type="Proteomes" id="UP000019151"/>
    </source>
</evidence>
<dbReference type="InterPro" id="IPR012944">
    <property type="entry name" value="SusD_RagB_dom"/>
</dbReference>
<reference evidence="9 10" key="1">
    <citation type="journal article" date="2014" name="Genome Announc.">
        <title>Genome Sequence and Methylome of Soil Bacterium Gemmatirosa kalamazoonensis KBS708T, a Member of the Rarely Cultivated Gemmatimonadetes Phylum.</title>
        <authorList>
            <person name="Debruyn J.M."/>
            <person name="Radosevich M."/>
            <person name="Wommack K.E."/>
            <person name="Polson S.W."/>
            <person name="Hauser L.J."/>
            <person name="Fawaz M.N."/>
            <person name="Korlach J."/>
            <person name="Tsai Y.C."/>
        </authorList>
    </citation>
    <scope>NUCLEOTIDE SEQUENCE [LARGE SCALE GENOMIC DNA]</scope>
    <source>
        <strain evidence="9 10">KBS708</strain>
    </source>
</reference>
<keyword evidence="5" id="KW-0998">Cell outer membrane</keyword>
<dbReference type="InterPro" id="IPR011990">
    <property type="entry name" value="TPR-like_helical_dom_sf"/>
</dbReference>
<dbReference type="eggNOG" id="COG3637">
    <property type="taxonomic scope" value="Bacteria"/>
</dbReference>
<proteinExistence type="inferred from homology"/>
<dbReference type="AlphaFoldDB" id="W0RLN6"/>
<sequence length="503" mass="55306">MRLRTFLTALAGAAALAACRNDVDITDPNAPSSGNFWQTAADAQAGVTATYNTLLRLGTFQRWQAFSYDTRSDIGTTNTSPWPELNSFSKFQFPSGYDFDVSRDTWNDTYTLINRANLVIANVPNINMDAAQKSKNVAEGKFLRGLGYFHLMTLYGANIPLITTPPTATDRPASSDSATVWAQIEKDFTEAAAALPKQLMSQSGGAATAGAAQGMLGKTLLQERKWAQASAALAPIIAGQFGSYSLVPDYATLFRREGNNGPESLFEVQMGNVDLCGQGLCGLNIAKMAGACGPGYCDGRPTRWYFQQFFLDSTTTKQVDPRLDATIFYYKGPSTPVYAKSWAQWARDDPGNYGDTTRLYFKKYGEYYTGSNDQTWEAQINFKVLRYADVLLMQAEALNEQGQTAQAIPLVNQVRARVGLAPLATSLSQAAARAAILKERLLEFGLEGQRWLDLGRQNLFTDIATLRSHDTDFNTFVPGQSQVLPIPQRERNLNPNVKQNPGW</sequence>
<feature type="signal peptide" evidence="6">
    <location>
        <begin position="1"/>
        <end position="17"/>
    </location>
</feature>
<dbReference type="InParanoid" id="W0RLN6"/>
<protein>
    <submittedName>
        <fullName evidence="9">RagB/SusD domain-containing protein</fullName>
    </submittedName>
</protein>
<evidence type="ECO:0000256" key="2">
    <source>
        <dbReference type="ARBA" id="ARBA00006275"/>
    </source>
</evidence>
<comment type="subcellular location">
    <subcellularLocation>
        <location evidence="1">Cell outer membrane</location>
    </subcellularLocation>
</comment>
<dbReference type="PATRIC" id="fig|861299.3.peg.4517"/>
<dbReference type="EMBL" id="CP007128">
    <property type="protein sequence ID" value="AHG91999.1"/>
    <property type="molecule type" value="Genomic_DNA"/>
</dbReference>
<dbReference type="PROSITE" id="PS51257">
    <property type="entry name" value="PROKAR_LIPOPROTEIN"/>
    <property type="match status" value="1"/>
</dbReference>
<dbReference type="Pfam" id="PF07980">
    <property type="entry name" value="SusD_RagB"/>
    <property type="match status" value="1"/>
</dbReference>
<dbReference type="STRING" id="861299.J421_4462"/>
<comment type="similarity">
    <text evidence="2">Belongs to the SusD family.</text>
</comment>
<feature type="domain" description="RagB/SusD" evidence="7">
    <location>
        <begin position="313"/>
        <end position="503"/>
    </location>
</feature>
<accession>W0RLN6</accession>
<dbReference type="Proteomes" id="UP000019151">
    <property type="component" value="Chromosome"/>
</dbReference>
<evidence type="ECO:0000313" key="9">
    <source>
        <dbReference type="EMBL" id="AHG91999.1"/>
    </source>
</evidence>
<organism evidence="9 10">
    <name type="scientific">Gemmatirosa kalamazoonensis</name>
    <dbReference type="NCBI Taxonomy" id="861299"/>
    <lineage>
        <taxon>Bacteria</taxon>
        <taxon>Pseudomonadati</taxon>
        <taxon>Gemmatimonadota</taxon>
        <taxon>Gemmatimonadia</taxon>
        <taxon>Gemmatimonadales</taxon>
        <taxon>Gemmatimonadaceae</taxon>
        <taxon>Gemmatirosa</taxon>
    </lineage>
</organism>
<evidence type="ECO:0000256" key="1">
    <source>
        <dbReference type="ARBA" id="ARBA00004442"/>
    </source>
</evidence>
<evidence type="ECO:0000256" key="5">
    <source>
        <dbReference type="ARBA" id="ARBA00023237"/>
    </source>
</evidence>
<evidence type="ECO:0000256" key="3">
    <source>
        <dbReference type="ARBA" id="ARBA00022729"/>
    </source>
</evidence>
<evidence type="ECO:0000256" key="4">
    <source>
        <dbReference type="ARBA" id="ARBA00023136"/>
    </source>
</evidence>
<dbReference type="RefSeq" id="WP_025413430.1">
    <property type="nucleotide sequence ID" value="NZ_CP007128.1"/>
</dbReference>
<gene>
    <name evidence="9" type="ORF">J421_4462</name>
</gene>
<keyword evidence="4" id="KW-0472">Membrane</keyword>
<evidence type="ECO:0000256" key="6">
    <source>
        <dbReference type="SAM" id="SignalP"/>
    </source>
</evidence>
<dbReference type="OrthoDB" id="9792139at2"/>
<evidence type="ECO:0000259" key="7">
    <source>
        <dbReference type="Pfam" id="PF07980"/>
    </source>
</evidence>
<dbReference type="KEGG" id="gba:J421_4462"/>
<evidence type="ECO:0000259" key="8">
    <source>
        <dbReference type="Pfam" id="PF14322"/>
    </source>
</evidence>
<name>W0RLN6_9BACT</name>
<dbReference type="GO" id="GO:0009279">
    <property type="term" value="C:cell outer membrane"/>
    <property type="evidence" value="ECO:0007669"/>
    <property type="project" value="UniProtKB-SubCell"/>
</dbReference>
<dbReference type="Gene3D" id="1.25.40.390">
    <property type="match status" value="1"/>
</dbReference>
<dbReference type="Pfam" id="PF14322">
    <property type="entry name" value="SusD-like_3"/>
    <property type="match status" value="1"/>
</dbReference>
<feature type="domain" description="SusD-like N-terminal" evidence="8">
    <location>
        <begin position="79"/>
        <end position="218"/>
    </location>
</feature>
<keyword evidence="3 6" id="KW-0732">Signal</keyword>